<accession>A0AAV6KHC1</accession>
<gene>
    <name evidence="7" type="ORF">RHGRI_009928</name>
</gene>
<proteinExistence type="predicted"/>
<name>A0AAV6KHC1_9ERIC</name>
<keyword evidence="2" id="KW-0433">Leucine-rich repeat</keyword>
<keyword evidence="4" id="KW-0677">Repeat</keyword>
<dbReference type="GO" id="GO:0016020">
    <property type="term" value="C:membrane"/>
    <property type="evidence" value="ECO:0007669"/>
    <property type="project" value="UniProtKB-SubCell"/>
</dbReference>
<organism evidence="7 8">
    <name type="scientific">Rhododendron griersonianum</name>
    <dbReference type="NCBI Taxonomy" id="479676"/>
    <lineage>
        <taxon>Eukaryota</taxon>
        <taxon>Viridiplantae</taxon>
        <taxon>Streptophyta</taxon>
        <taxon>Embryophyta</taxon>
        <taxon>Tracheophyta</taxon>
        <taxon>Spermatophyta</taxon>
        <taxon>Magnoliopsida</taxon>
        <taxon>eudicotyledons</taxon>
        <taxon>Gunneridae</taxon>
        <taxon>Pentapetalae</taxon>
        <taxon>asterids</taxon>
        <taxon>Ericales</taxon>
        <taxon>Ericaceae</taxon>
        <taxon>Ericoideae</taxon>
        <taxon>Rhodoreae</taxon>
        <taxon>Rhododendron</taxon>
    </lineage>
</organism>
<dbReference type="AlphaFoldDB" id="A0AAV6KHC1"/>
<dbReference type="Proteomes" id="UP000823749">
    <property type="component" value="Chromosome 4"/>
</dbReference>
<evidence type="ECO:0000256" key="4">
    <source>
        <dbReference type="ARBA" id="ARBA00022737"/>
    </source>
</evidence>
<dbReference type="InterPro" id="IPR051809">
    <property type="entry name" value="Plant_receptor-like_S/T_kinase"/>
</dbReference>
<dbReference type="Gene3D" id="3.80.10.10">
    <property type="entry name" value="Ribonuclease Inhibitor"/>
    <property type="match status" value="1"/>
</dbReference>
<sequence length="202" mass="21761">MINLFDNNFETKGSDGLAFLSSLTNCSDLVAVILENGQFGGVLPDSVGNLSTSVYFLVLDKNQLYGSIPSTIGNLVNLEVLGLNYNLFTGSIPGSIASCVLVIKTCIFWGKLHLTPPQLTLISESISLEDHRRPPIKLHRGRLITNAELCIKDRYGYVEAECGVCVVEFVIGRGEQGDDRAGVAAGWAVDPRVVSGEEDDAV</sequence>
<evidence type="ECO:0000256" key="5">
    <source>
        <dbReference type="ARBA" id="ARBA00022989"/>
    </source>
</evidence>
<dbReference type="InterPro" id="IPR032675">
    <property type="entry name" value="LRR_dom_sf"/>
</dbReference>
<evidence type="ECO:0000256" key="6">
    <source>
        <dbReference type="ARBA" id="ARBA00023136"/>
    </source>
</evidence>
<evidence type="ECO:0000256" key="3">
    <source>
        <dbReference type="ARBA" id="ARBA00022692"/>
    </source>
</evidence>
<reference evidence="7" key="1">
    <citation type="submission" date="2020-08" db="EMBL/GenBank/DDBJ databases">
        <title>Plant Genome Project.</title>
        <authorList>
            <person name="Zhang R.-G."/>
        </authorList>
    </citation>
    <scope>NUCLEOTIDE SEQUENCE</scope>
    <source>
        <strain evidence="7">WSP0</strain>
        <tissue evidence="7">Leaf</tissue>
    </source>
</reference>
<dbReference type="SUPFAM" id="SSF52058">
    <property type="entry name" value="L domain-like"/>
    <property type="match status" value="1"/>
</dbReference>
<dbReference type="InterPro" id="IPR001611">
    <property type="entry name" value="Leu-rich_rpt"/>
</dbReference>
<evidence type="ECO:0000313" key="8">
    <source>
        <dbReference type="Proteomes" id="UP000823749"/>
    </source>
</evidence>
<evidence type="ECO:0000313" key="7">
    <source>
        <dbReference type="EMBL" id="KAG5551674.1"/>
    </source>
</evidence>
<comment type="subcellular location">
    <subcellularLocation>
        <location evidence="1">Membrane</location>
    </subcellularLocation>
</comment>
<evidence type="ECO:0000256" key="1">
    <source>
        <dbReference type="ARBA" id="ARBA00004370"/>
    </source>
</evidence>
<evidence type="ECO:0000256" key="2">
    <source>
        <dbReference type="ARBA" id="ARBA00022614"/>
    </source>
</evidence>
<comment type="caution">
    <text evidence="7">The sequence shown here is derived from an EMBL/GenBank/DDBJ whole genome shotgun (WGS) entry which is preliminary data.</text>
</comment>
<keyword evidence="5" id="KW-1133">Transmembrane helix</keyword>
<dbReference type="PANTHER" id="PTHR27008">
    <property type="entry name" value="OS04G0122200 PROTEIN"/>
    <property type="match status" value="1"/>
</dbReference>
<keyword evidence="3" id="KW-0812">Transmembrane</keyword>
<keyword evidence="6" id="KW-0472">Membrane</keyword>
<dbReference type="EMBL" id="JACTNZ010000004">
    <property type="protein sequence ID" value="KAG5551674.1"/>
    <property type="molecule type" value="Genomic_DNA"/>
</dbReference>
<dbReference type="PANTHER" id="PTHR27008:SF596">
    <property type="entry name" value="OS02G0215500 PROTEIN"/>
    <property type="match status" value="1"/>
</dbReference>
<protein>
    <submittedName>
        <fullName evidence="7">Uncharacterized protein</fullName>
    </submittedName>
</protein>
<keyword evidence="8" id="KW-1185">Reference proteome</keyword>
<dbReference type="Pfam" id="PF00560">
    <property type="entry name" value="LRR_1"/>
    <property type="match status" value="1"/>
</dbReference>